<keyword evidence="1" id="KW-0472">Membrane</keyword>
<proteinExistence type="predicted"/>
<protein>
    <submittedName>
        <fullName evidence="2">Uncharacterized protein</fullName>
    </submittedName>
</protein>
<accession>A0A072NFP7</accession>
<comment type="caution">
    <text evidence="2">The sequence shown here is derived from an EMBL/GenBank/DDBJ whole genome shotgun (WGS) entry which is preliminary data.</text>
</comment>
<sequence>MDFFLKILAYIIFVLGSLYFFFGGGSSAEKPRGRHFGFIMLISILILSYYYWFPNRLLKQ</sequence>
<keyword evidence="1" id="KW-1133">Transmembrane helix</keyword>
<evidence type="ECO:0000313" key="2">
    <source>
        <dbReference type="EMBL" id="KEF36371.1"/>
    </source>
</evidence>
<feature type="transmembrane region" description="Helical" evidence="1">
    <location>
        <begin position="36"/>
        <end position="53"/>
    </location>
</feature>
<name>A0A072NFP7_SCHAZ</name>
<evidence type="ECO:0000313" key="3">
    <source>
        <dbReference type="Proteomes" id="UP000027936"/>
    </source>
</evidence>
<organism evidence="2 3">
    <name type="scientific">Schinkia azotoformans MEV2011</name>
    <dbReference type="NCBI Taxonomy" id="1348973"/>
    <lineage>
        <taxon>Bacteria</taxon>
        <taxon>Bacillati</taxon>
        <taxon>Bacillota</taxon>
        <taxon>Bacilli</taxon>
        <taxon>Bacillales</taxon>
        <taxon>Bacillaceae</taxon>
        <taxon>Calidifontibacillus/Schinkia group</taxon>
        <taxon>Schinkia</taxon>
    </lineage>
</organism>
<evidence type="ECO:0000256" key="1">
    <source>
        <dbReference type="SAM" id="Phobius"/>
    </source>
</evidence>
<dbReference type="Proteomes" id="UP000027936">
    <property type="component" value="Unassembled WGS sequence"/>
</dbReference>
<dbReference type="AlphaFoldDB" id="A0A072NFP7"/>
<feature type="transmembrane region" description="Helical" evidence="1">
    <location>
        <begin position="7"/>
        <end position="24"/>
    </location>
</feature>
<gene>
    <name evidence="2" type="ORF">M670_04443</name>
</gene>
<keyword evidence="1" id="KW-0812">Transmembrane</keyword>
<reference evidence="2 3" key="1">
    <citation type="submission" date="2014-04" db="EMBL/GenBank/DDBJ databases">
        <title>Draft genome sequence of Bacillus azotoformans MEV2011, a (co-) denitrifying strain unable to grow in the presence of oxygen.</title>
        <authorList>
            <person name="Nielsen M."/>
            <person name="Schreiber L."/>
            <person name="Finster K."/>
            <person name="Schramm A."/>
        </authorList>
    </citation>
    <scope>NUCLEOTIDE SEQUENCE [LARGE SCALE GENOMIC DNA]</scope>
    <source>
        <strain evidence="2 3">MEV2011</strain>
    </source>
</reference>
<dbReference type="EMBL" id="JJRY01000028">
    <property type="protein sequence ID" value="KEF36371.1"/>
    <property type="molecule type" value="Genomic_DNA"/>
</dbReference>